<organism evidence="3 4">
    <name type="scientific">Idiomarina aquatica</name>
    <dbReference type="NCBI Taxonomy" id="1327752"/>
    <lineage>
        <taxon>Bacteria</taxon>
        <taxon>Pseudomonadati</taxon>
        <taxon>Pseudomonadota</taxon>
        <taxon>Gammaproteobacteria</taxon>
        <taxon>Alteromonadales</taxon>
        <taxon>Idiomarinaceae</taxon>
        <taxon>Idiomarina</taxon>
    </lineage>
</organism>
<keyword evidence="2" id="KW-1133">Transmembrane helix</keyword>
<dbReference type="EMBL" id="SNXI01000003">
    <property type="protein sequence ID" value="TDP39229.1"/>
    <property type="molecule type" value="Genomic_DNA"/>
</dbReference>
<dbReference type="OrthoDB" id="5502479at2"/>
<evidence type="ECO:0000313" key="3">
    <source>
        <dbReference type="EMBL" id="TDP39229.1"/>
    </source>
</evidence>
<feature type="transmembrane region" description="Helical" evidence="2">
    <location>
        <begin position="24"/>
        <end position="43"/>
    </location>
</feature>
<gene>
    <name evidence="3" type="ORF">DEU29_103125</name>
</gene>
<sequence length="303" mass="33858">MTDNNTEQQQEYADGAASKSRTTVIAVAIVIIAVIIAVVWWWLPADQQTTTEKVAEPANTVSETAVVDEQQATTEPKPEPSPAAVEVDEPEQAATPEPQAKPEPEPVPEPQLPALDESTPTVLQTLDTSGVVIQPLKSSQLVRDAVVIIDNLRNGTLVRDRTIVQRPDGRFQVMEIDGELYIDERSYQRYDALVDWFVSIEEQALIENYELFKPLMQQAYGEIGYPDADFTDAMLDAIDVLLATPVPETLVQVKDDEVMYTYADPAYEGLPPAQKQLLRMGPDNIKRIKQKLRDIRRVFKANL</sequence>
<keyword evidence="2" id="KW-0472">Membrane</keyword>
<feature type="region of interest" description="Disordered" evidence="1">
    <location>
        <begin position="52"/>
        <end position="115"/>
    </location>
</feature>
<keyword evidence="2" id="KW-0812">Transmembrane</keyword>
<comment type="caution">
    <text evidence="3">The sequence shown here is derived from an EMBL/GenBank/DDBJ whole genome shotgun (WGS) entry which is preliminary data.</text>
</comment>
<dbReference type="AlphaFoldDB" id="A0A4R6PMW9"/>
<dbReference type="Pfam" id="PF11219">
    <property type="entry name" value="DUF3014"/>
    <property type="match status" value="1"/>
</dbReference>
<name>A0A4R6PMW9_9GAMM</name>
<proteinExistence type="predicted"/>
<reference evidence="3 4" key="1">
    <citation type="submission" date="2019-03" db="EMBL/GenBank/DDBJ databases">
        <title>Freshwater and sediment microbial communities from various areas in North America, analyzing microbe dynamics in response to fracking.</title>
        <authorList>
            <person name="Lamendella R."/>
        </authorList>
    </citation>
    <scope>NUCLEOTIDE SEQUENCE [LARGE SCALE GENOMIC DNA]</scope>
    <source>
        <strain evidence="3 4">18_TX</strain>
    </source>
</reference>
<evidence type="ECO:0000256" key="1">
    <source>
        <dbReference type="SAM" id="MobiDB-lite"/>
    </source>
</evidence>
<dbReference type="RefSeq" id="WP_133538944.1">
    <property type="nucleotide sequence ID" value="NZ_SNXI01000003.1"/>
</dbReference>
<accession>A0A4R6PMW9</accession>
<keyword evidence="4" id="KW-1185">Reference proteome</keyword>
<evidence type="ECO:0000313" key="4">
    <source>
        <dbReference type="Proteomes" id="UP000295531"/>
    </source>
</evidence>
<protein>
    <recommendedName>
        <fullName evidence="5">DUF3014 family protein</fullName>
    </recommendedName>
</protein>
<evidence type="ECO:0000256" key="2">
    <source>
        <dbReference type="SAM" id="Phobius"/>
    </source>
</evidence>
<feature type="compositionally biased region" description="Pro residues" evidence="1">
    <location>
        <begin position="99"/>
        <end position="111"/>
    </location>
</feature>
<dbReference type="InterPro" id="IPR021382">
    <property type="entry name" value="DUF3014"/>
</dbReference>
<dbReference type="Proteomes" id="UP000295531">
    <property type="component" value="Unassembled WGS sequence"/>
</dbReference>
<evidence type="ECO:0008006" key="5">
    <source>
        <dbReference type="Google" id="ProtNLM"/>
    </source>
</evidence>